<dbReference type="SMART" id="SM00332">
    <property type="entry name" value="PP2Cc"/>
    <property type="match status" value="1"/>
</dbReference>
<proteinExistence type="inferred from homology"/>
<dbReference type="GO" id="GO:0004722">
    <property type="term" value="F:protein serine/threonine phosphatase activity"/>
    <property type="evidence" value="ECO:0007669"/>
    <property type="project" value="InterPro"/>
</dbReference>
<feature type="region of interest" description="Disordered" evidence="6">
    <location>
        <begin position="538"/>
        <end position="632"/>
    </location>
</feature>
<dbReference type="Gene3D" id="3.60.40.10">
    <property type="entry name" value="PPM-type phosphatase domain"/>
    <property type="match status" value="1"/>
</dbReference>
<evidence type="ECO:0000256" key="2">
    <source>
        <dbReference type="ARBA" id="ARBA00022723"/>
    </source>
</evidence>
<dbReference type="OrthoDB" id="10264738at2759"/>
<dbReference type="InterPro" id="IPR015655">
    <property type="entry name" value="PP2C"/>
</dbReference>
<evidence type="ECO:0000256" key="3">
    <source>
        <dbReference type="ARBA" id="ARBA00022801"/>
    </source>
</evidence>
<feature type="compositionally biased region" description="Polar residues" evidence="6">
    <location>
        <begin position="136"/>
        <end position="145"/>
    </location>
</feature>
<dbReference type="Proteomes" id="UP000624404">
    <property type="component" value="Unassembled WGS sequence"/>
</dbReference>
<feature type="compositionally biased region" description="Low complexity" evidence="6">
    <location>
        <begin position="86"/>
        <end position="117"/>
    </location>
</feature>
<feature type="compositionally biased region" description="Basic and acidic residues" evidence="6">
    <location>
        <begin position="323"/>
        <end position="332"/>
    </location>
</feature>
<dbReference type="InterPro" id="IPR001932">
    <property type="entry name" value="PPM-type_phosphatase-like_dom"/>
</dbReference>
<feature type="region of interest" description="Disordered" evidence="6">
    <location>
        <begin position="1"/>
        <end position="157"/>
    </location>
</feature>
<feature type="compositionally biased region" description="Polar residues" evidence="6">
    <location>
        <begin position="338"/>
        <end position="350"/>
    </location>
</feature>
<comment type="caution">
    <text evidence="8">The sequence shown here is derived from an EMBL/GenBank/DDBJ whole genome shotgun (WGS) entry which is preliminary data.</text>
</comment>
<dbReference type="GO" id="GO:0046872">
    <property type="term" value="F:metal ion binding"/>
    <property type="evidence" value="ECO:0007669"/>
    <property type="project" value="UniProtKB-KW"/>
</dbReference>
<dbReference type="PANTHER" id="PTHR13832">
    <property type="entry name" value="PROTEIN PHOSPHATASE 2C"/>
    <property type="match status" value="1"/>
</dbReference>
<reference evidence="8" key="1">
    <citation type="submission" date="2020-10" db="EMBL/GenBank/DDBJ databases">
        <authorList>
            <person name="Kusch S."/>
        </authorList>
    </citation>
    <scope>NUCLEOTIDE SEQUENCE</scope>
    <source>
        <strain evidence="8">SwB9</strain>
    </source>
</reference>
<sequence>MFGSSSSPPKDSPAASSTPTTTSSESSTDSSTSLNNQGDASTALRALDGEGNTSEKRSGNGSPPGRAIPGDGSGEKKRRSSGVGGKASSLLASAKNSLHFSQSPNSSGFMSGRSSDSVTQTPLQKLGKQDPALTVPQGQHNNSAGESRPGPRSTFKVGVWEDRNKKCRRTMEDTHAFLYNFLHTPAPVVGADSSSKSEKSEKVASDSSDSLARPGSAQSMMETDNGYFAIFDGHAGTFAADWCGKKLHLILEETIRKNPNTPIPELLDQTFTTVDAQLEKLPLKNSGCTAVTAVLRWEDRIPNPSSATGSTAIAPATVAAVKAAEEAPKSEDNGVDLNKSTSQQPNSAVNVPTRDVQAKLKSTSSRARVLYTANVGDARIVLCRNGKALRLSYDHKGSDENEGKRVANAGGLILNNRVNGVLAVTRALGDAYMKDLVTGHPYTTETVIQPDGDEFIILACDGLWDVCSDQEAVDLVRHQQDPVAAARQLVEYALARFSTDNLSCMIVRFNRPLLVATAKDSHAAIGVEGDGNMGSGKLSEADKIVSESKKKVDDGASNLGISGSNSGAGHDSKFDGAAEEDEGIIPMESVVEEEPQSMEIDSSVSEIDLSTVEKAKAEETSKNLHLPEGAAK</sequence>
<evidence type="ECO:0000256" key="1">
    <source>
        <dbReference type="ARBA" id="ARBA00006702"/>
    </source>
</evidence>
<feature type="compositionally biased region" description="Low complexity" evidence="6">
    <location>
        <begin position="1"/>
        <end position="33"/>
    </location>
</feature>
<feature type="region of interest" description="Disordered" evidence="6">
    <location>
        <begin position="189"/>
        <end position="218"/>
    </location>
</feature>
<dbReference type="Pfam" id="PF00481">
    <property type="entry name" value="PP2C"/>
    <property type="match status" value="2"/>
</dbReference>
<dbReference type="FunFam" id="3.60.40.10:FF:000078">
    <property type="entry name" value="Protein phosphatase 2C, putative"/>
    <property type="match status" value="1"/>
</dbReference>
<keyword evidence="3 5" id="KW-0378">Hydrolase</keyword>
<dbReference type="PROSITE" id="PS51746">
    <property type="entry name" value="PPM_2"/>
    <property type="match status" value="1"/>
</dbReference>
<keyword evidence="9" id="KW-1185">Reference proteome</keyword>
<dbReference type="PANTHER" id="PTHR13832:SF837">
    <property type="entry name" value="PROTEIN PHOSPHATASE 2C-LIKE DOMAIN-CONTAINING PROTEIN 1"/>
    <property type="match status" value="1"/>
</dbReference>
<dbReference type="AlphaFoldDB" id="A0A8H2VLP4"/>
<keyword evidence="4 5" id="KW-0904">Protein phosphatase</keyword>
<evidence type="ECO:0000256" key="4">
    <source>
        <dbReference type="ARBA" id="ARBA00022912"/>
    </source>
</evidence>
<feature type="compositionally biased region" description="Basic and acidic residues" evidence="6">
    <location>
        <begin position="195"/>
        <end position="204"/>
    </location>
</feature>
<name>A0A8H2VLP4_9HELO</name>
<evidence type="ECO:0000313" key="8">
    <source>
        <dbReference type="EMBL" id="CAD6439921.1"/>
    </source>
</evidence>
<dbReference type="PROSITE" id="PS01032">
    <property type="entry name" value="PPM_1"/>
    <property type="match status" value="1"/>
</dbReference>
<accession>A0A8H2VLP4</accession>
<feature type="compositionally biased region" description="Basic and acidic residues" evidence="6">
    <location>
        <begin position="539"/>
        <end position="554"/>
    </location>
</feature>
<dbReference type="InterPro" id="IPR000222">
    <property type="entry name" value="PP2C_BS"/>
</dbReference>
<comment type="similarity">
    <text evidence="1 5">Belongs to the PP2C family.</text>
</comment>
<dbReference type="EMBL" id="CAJHIA010000002">
    <property type="protein sequence ID" value="CAD6439921.1"/>
    <property type="molecule type" value="Genomic_DNA"/>
</dbReference>
<dbReference type="InterPro" id="IPR036457">
    <property type="entry name" value="PPM-type-like_dom_sf"/>
</dbReference>
<evidence type="ECO:0000256" key="6">
    <source>
        <dbReference type="SAM" id="MobiDB-lite"/>
    </source>
</evidence>
<feature type="domain" description="PPM-type phosphatase" evidence="7">
    <location>
        <begin position="156"/>
        <end position="509"/>
    </location>
</feature>
<gene>
    <name evidence="8" type="ORF">SCLTRI_LOCUS561</name>
</gene>
<evidence type="ECO:0000256" key="5">
    <source>
        <dbReference type="RuleBase" id="RU003465"/>
    </source>
</evidence>
<dbReference type="CDD" id="cd00143">
    <property type="entry name" value="PP2Cc"/>
    <property type="match status" value="1"/>
</dbReference>
<feature type="compositionally biased region" description="Basic and acidic residues" evidence="6">
    <location>
        <begin position="611"/>
        <end position="622"/>
    </location>
</feature>
<evidence type="ECO:0000259" key="7">
    <source>
        <dbReference type="PROSITE" id="PS51746"/>
    </source>
</evidence>
<keyword evidence="2" id="KW-0479">Metal-binding</keyword>
<organism evidence="8 9">
    <name type="scientific">Sclerotinia trifoliorum</name>
    <dbReference type="NCBI Taxonomy" id="28548"/>
    <lineage>
        <taxon>Eukaryota</taxon>
        <taxon>Fungi</taxon>
        <taxon>Dikarya</taxon>
        <taxon>Ascomycota</taxon>
        <taxon>Pezizomycotina</taxon>
        <taxon>Leotiomycetes</taxon>
        <taxon>Helotiales</taxon>
        <taxon>Sclerotiniaceae</taxon>
        <taxon>Sclerotinia</taxon>
    </lineage>
</organism>
<dbReference type="SUPFAM" id="SSF81606">
    <property type="entry name" value="PP2C-like"/>
    <property type="match status" value="1"/>
</dbReference>
<protein>
    <submittedName>
        <fullName evidence="8">2264ce57-5c0b-4b35-9907-880c762b8d47</fullName>
    </submittedName>
</protein>
<evidence type="ECO:0000313" key="9">
    <source>
        <dbReference type="Proteomes" id="UP000624404"/>
    </source>
</evidence>
<feature type="region of interest" description="Disordered" evidence="6">
    <location>
        <begin position="323"/>
        <end position="357"/>
    </location>
</feature>